<evidence type="ECO:0000313" key="6">
    <source>
        <dbReference type="Proteomes" id="UP000447873"/>
    </source>
</evidence>
<dbReference type="Proteomes" id="UP000447873">
    <property type="component" value="Unassembled WGS sequence"/>
</dbReference>
<dbReference type="PANTHER" id="PTHR13878:SF91">
    <property type="entry name" value="FAD BINDING DOMAIN PROTEIN (AFU_ORTHOLOGUE AFUA_6G12070)-RELATED"/>
    <property type="match status" value="1"/>
</dbReference>
<evidence type="ECO:0000256" key="2">
    <source>
        <dbReference type="ARBA" id="ARBA00023002"/>
    </source>
</evidence>
<keyword evidence="2" id="KW-0560">Oxidoreductase</keyword>
<dbReference type="GO" id="GO:0071949">
    <property type="term" value="F:FAD binding"/>
    <property type="evidence" value="ECO:0007669"/>
    <property type="project" value="InterPro"/>
</dbReference>
<keyword evidence="3" id="KW-0732">Signal</keyword>
<dbReference type="EMBL" id="WNWS01000093">
    <property type="protein sequence ID" value="KAE9981143.1"/>
    <property type="molecule type" value="Genomic_DNA"/>
</dbReference>
<comment type="similarity">
    <text evidence="1">Belongs to the oxygen-dependent FAD-linked oxidoreductase family.</text>
</comment>
<dbReference type="InterPro" id="IPR006094">
    <property type="entry name" value="Oxid_FAD_bind_N"/>
</dbReference>
<dbReference type="InterPro" id="IPR016169">
    <property type="entry name" value="FAD-bd_PCMH_sub2"/>
</dbReference>
<comment type="caution">
    <text evidence="5">The sequence shown here is derived from an EMBL/GenBank/DDBJ whole genome shotgun (WGS) entry which is preliminary data.</text>
</comment>
<evidence type="ECO:0000259" key="4">
    <source>
        <dbReference type="PROSITE" id="PS51387"/>
    </source>
</evidence>
<dbReference type="PANTHER" id="PTHR13878">
    <property type="entry name" value="GULONOLACTONE OXIDASE"/>
    <property type="match status" value="1"/>
</dbReference>
<dbReference type="InterPro" id="IPR016166">
    <property type="entry name" value="FAD-bd_PCMH"/>
</dbReference>
<dbReference type="GO" id="GO:0016491">
    <property type="term" value="F:oxidoreductase activity"/>
    <property type="evidence" value="ECO:0007669"/>
    <property type="project" value="UniProtKB-KW"/>
</dbReference>
<dbReference type="PROSITE" id="PS51387">
    <property type="entry name" value="FAD_PCMH"/>
    <property type="match status" value="1"/>
</dbReference>
<gene>
    <name evidence="5" type="ORF">EG328_011818</name>
</gene>
<dbReference type="InterPro" id="IPR036318">
    <property type="entry name" value="FAD-bd_PCMH-like_sf"/>
</dbReference>
<sequence length="892" mass="98486">MHHFILYLSVLSIISPCITAAPTVQSFPLKPGQCKPTPGDTQWPSEAEWSTLNSTIQGRLLRPTPPAAACHPGRPEFNNAACDAVKKGFADSDWHVGDPVSNMWQNWNNYSCTLTADAECSGKGYPIFVVAAKEPEDVAQAVKFARRTGVRGRSVQPNSLSIWTHGLKNMKWFDTSFTPTGCRAVIDGPALSIGAGNQWGEINAAAKAKDPSLAIVGAAFDSVSAGGYLSNGGHGPLSAKYGLGADMVLQIELVTAEGEIITANECQNEDYFWAMRGGGGSTYGVALSYVVQALKISGVAKFKTTVKGWDELLIVHSRWPAIAAAGGGGYISGYPGAGSNISVSVSLPNATSAQLQTLVDPIMETIRLQREKVSQAEQKSPAIVARYTDHPTWEVVQRHADDILSSRSVAGQAAPFHGMGQSKTVASWLWSAEDVAKVNLKEALVGALEKDVFYLNDAVMGVGTHKPPFMRGGGNGVNPAFRTAIMRPAAELEWAGTDRAELVRRSEKVLKLGLALKSLNPGGGTYANEADPNVEDWQHAFWGNNGVRFQLVFPTPIWQGPGWYGLVNAGQYISSNGSLITIPQNERERVSSTTGGCFLVSHRHNFGLPIVPSHPPHIVPRDHLFYYGPFPFMGLPVELREMVYQNYANPWPDLITLGNRVEIASGRHFANSDLRLLRVCQAFHQEARKYVLRNKVFSHSCYDSFHRFSRYLNPTNPMCILSNWIRVVELDLNILIAVQDVVQFTPFFPNLKKIRLNYRLKHELSAGHRMPNPALVSHMEPMSRYGLSPWKSGFIEAMRQRMHPEASLIMFLNFEVYGPMDVAIQPAGTVAAKAIHVYIAEYEFTLRQDGVWVAIDFCEHRRIVRRRHYKFLDNFLHHIQSDQKACQQPLKL</sequence>
<accession>A0A8H3Z2U7</accession>
<evidence type="ECO:0000313" key="5">
    <source>
        <dbReference type="EMBL" id="KAE9981143.1"/>
    </source>
</evidence>
<dbReference type="Gene3D" id="3.30.465.10">
    <property type="match status" value="1"/>
</dbReference>
<feature type="signal peptide" evidence="3">
    <location>
        <begin position="1"/>
        <end position="20"/>
    </location>
</feature>
<dbReference type="SUPFAM" id="SSF56176">
    <property type="entry name" value="FAD-binding/transporter-associated domain-like"/>
    <property type="match status" value="1"/>
</dbReference>
<dbReference type="InterPro" id="IPR050432">
    <property type="entry name" value="FAD-linked_Oxidoreductases_BP"/>
</dbReference>
<evidence type="ECO:0000256" key="3">
    <source>
        <dbReference type="SAM" id="SignalP"/>
    </source>
</evidence>
<feature type="chain" id="PRO_5034998378" description="FAD-binding PCMH-type domain-containing protein" evidence="3">
    <location>
        <begin position="21"/>
        <end position="892"/>
    </location>
</feature>
<proteinExistence type="inferred from homology"/>
<feature type="domain" description="FAD-binding PCMH-type" evidence="4">
    <location>
        <begin position="122"/>
        <end position="296"/>
    </location>
</feature>
<reference evidence="5 6" key="1">
    <citation type="submission" date="2018-12" db="EMBL/GenBank/DDBJ databases">
        <title>Venturia inaequalis Genome Resource.</title>
        <authorList>
            <person name="Lichtner F.J."/>
        </authorList>
    </citation>
    <scope>NUCLEOTIDE SEQUENCE [LARGE SCALE GENOMIC DNA]</scope>
    <source>
        <strain evidence="5 6">120213</strain>
    </source>
</reference>
<evidence type="ECO:0000256" key="1">
    <source>
        <dbReference type="ARBA" id="ARBA00005466"/>
    </source>
</evidence>
<dbReference type="Pfam" id="PF01565">
    <property type="entry name" value="FAD_binding_4"/>
    <property type="match status" value="1"/>
</dbReference>
<protein>
    <recommendedName>
        <fullName evidence="4">FAD-binding PCMH-type domain-containing protein</fullName>
    </recommendedName>
</protein>
<name>A0A8H3Z2U7_VENIN</name>
<organism evidence="5 6">
    <name type="scientific">Venturia inaequalis</name>
    <name type="common">Apple scab fungus</name>
    <dbReference type="NCBI Taxonomy" id="5025"/>
    <lineage>
        <taxon>Eukaryota</taxon>
        <taxon>Fungi</taxon>
        <taxon>Dikarya</taxon>
        <taxon>Ascomycota</taxon>
        <taxon>Pezizomycotina</taxon>
        <taxon>Dothideomycetes</taxon>
        <taxon>Pleosporomycetidae</taxon>
        <taxon>Venturiales</taxon>
        <taxon>Venturiaceae</taxon>
        <taxon>Venturia</taxon>
    </lineage>
</organism>
<dbReference type="AlphaFoldDB" id="A0A8H3Z2U7"/>